<dbReference type="AlphaFoldDB" id="M2XVY0"/>
<protein>
    <recommendedName>
        <fullName evidence="2">Ubiquinol-cytochrome c chaperone domain-containing protein</fullName>
    </recommendedName>
</protein>
<organism evidence="3 4">
    <name type="scientific">Galdieria sulphuraria</name>
    <name type="common">Red alga</name>
    <dbReference type="NCBI Taxonomy" id="130081"/>
    <lineage>
        <taxon>Eukaryota</taxon>
        <taxon>Rhodophyta</taxon>
        <taxon>Bangiophyceae</taxon>
        <taxon>Galdieriales</taxon>
        <taxon>Galdieriaceae</taxon>
        <taxon>Galdieria</taxon>
    </lineage>
</organism>
<dbReference type="GO" id="GO:0034551">
    <property type="term" value="P:mitochondrial respiratory chain complex III assembly"/>
    <property type="evidence" value="ECO:0007669"/>
    <property type="project" value="TreeGrafter"/>
</dbReference>
<dbReference type="Pfam" id="PF03981">
    <property type="entry name" value="Ubiq_cyt_C_chap"/>
    <property type="match status" value="1"/>
</dbReference>
<name>M2XVY0_GALSU</name>
<dbReference type="InterPro" id="IPR007129">
    <property type="entry name" value="Ubiqinol_cyt_c_chaperone_CPB3"/>
</dbReference>
<feature type="domain" description="Ubiquinol-cytochrome c chaperone" evidence="2">
    <location>
        <begin position="92"/>
        <end position="265"/>
    </location>
</feature>
<evidence type="ECO:0000259" key="2">
    <source>
        <dbReference type="Pfam" id="PF03981"/>
    </source>
</evidence>
<dbReference type="KEGG" id="gsl:Gasu_48840"/>
<dbReference type="EMBL" id="KB454530">
    <property type="protein sequence ID" value="EME27589.1"/>
    <property type="molecule type" value="Genomic_DNA"/>
</dbReference>
<gene>
    <name evidence="3" type="ORF">Gasu_48840</name>
</gene>
<dbReference type="GeneID" id="17086483"/>
<evidence type="ECO:0000313" key="4">
    <source>
        <dbReference type="Proteomes" id="UP000030680"/>
    </source>
</evidence>
<dbReference type="InterPro" id="IPR021150">
    <property type="entry name" value="Ubiq_cyt_c_chap"/>
</dbReference>
<dbReference type="RefSeq" id="XP_005704109.1">
    <property type="nucleotide sequence ID" value="XM_005704052.1"/>
</dbReference>
<sequence>MNNILFGCNLSIFLKQRAHFCTSSSSLGSFRAKLKQVWPKLFETTLPTSKQYTLLKLLGFYSKESQSMAAGARLYTDCIKRTDDEQLGLLKALELNRKFLPRFQATALHFWLALCRLRAVGQPLDGKTRLELPVGDQVISSNKTVFSEQRSKLCRECSLLSNGAYDRFWREMARRLYEEEGLNSRQVSKYSTELEKIFYGSLLLLDESARHAMEGDQGASLREAIDKDWRSLAVDGPRKLALEQYIRSCLKELQRVPDDAVLQGTIWLRVVMPNKMDMAIGLQNLLKERK</sequence>
<dbReference type="PANTHER" id="PTHR12184:SF1">
    <property type="entry name" value="UBIQUINOL-CYTOCHROME-C REDUCTASE COMPLEX ASSEMBLY FACTOR 1"/>
    <property type="match status" value="1"/>
</dbReference>
<comment type="similarity">
    <text evidence="1">Belongs to the CBP3 family.</text>
</comment>
<dbReference type="Proteomes" id="UP000030680">
    <property type="component" value="Unassembled WGS sequence"/>
</dbReference>
<dbReference type="GO" id="GO:0005739">
    <property type="term" value="C:mitochondrion"/>
    <property type="evidence" value="ECO:0007669"/>
    <property type="project" value="TreeGrafter"/>
</dbReference>
<evidence type="ECO:0000256" key="1">
    <source>
        <dbReference type="ARBA" id="ARBA00006407"/>
    </source>
</evidence>
<dbReference type="Gramene" id="EME27589">
    <property type="protein sequence ID" value="EME27589"/>
    <property type="gene ID" value="Gasu_48840"/>
</dbReference>
<reference evidence="4" key="1">
    <citation type="journal article" date="2013" name="Science">
        <title>Gene transfer from bacteria and archaea facilitated evolution of an extremophilic eukaryote.</title>
        <authorList>
            <person name="Schonknecht G."/>
            <person name="Chen W.H."/>
            <person name="Ternes C.M."/>
            <person name="Barbier G.G."/>
            <person name="Shrestha R.P."/>
            <person name="Stanke M."/>
            <person name="Brautigam A."/>
            <person name="Baker B.J."/>
            <person name="Banfield J.F."/>
            <person name="Garavito R.M."/>
            <person name="Carr K."/>
            <person name="Wilkerson C."/>
            <person name="Rensing S.A."/>
            <person name="Gagneul D."/>
            <person name="Dickenson N.E."/>
            <person name="Oesterhelt C."/>
            <person name="Lercher M.J."/>
            <person name="Weber A.P."/>
        </authorList>
    </citation>
    <scope>NUCLEOTIDE SEQUENCE [LARGE SCALE GENOMIC DNA]</scope>
    <source>
        <strain evidence="4">074W</strain>
    </source>
</reference>
<evidence type="ECO:0000313" key="3">
    <source>
        <dbReference type="EMBL" id="EME27589.1"/>
    </source>
</evidence>
<dbReference type="PANTHER" id="PTHR12184">
    <property type="entry name" value="UBIQUINOL-CYTOCHROME C REDUCTASE COMPLEX ASSEMBLY FACTOR 1 FAMILY MEMBER"/>
    <property type="match status" value="1"/>
</dbReference>
<proteinExistence type="inferred from homology"/>
<accession>M2XVY0</accession>
<dbReference type="OrthoDB" id="4007at2759"/>
<keyword evidence="4" id="KW-1185">Reference proteome</keyword>